<dbReference type="KEGG" id="kqi:F1D05_08765"/>
<dbReference type="GO" id="GO:0030288">
    <property type="term" value="C:outer membrane-bounded periplasmic space"/>
    <property type="evidence" value="ECO:0007669"/>
    <property type="project" value="TreeGrafter"/>
</dbReference>
<dbReference type="Gene3D" id="3.40.50.1980">
    <property type="entry name" value="Nitrogenase molybdenum iron protein domain"/>
    <property type="match status" value="2"/>
</dbReference>
<dbReference type="AlphaFoldDB" id="A0A7G6WVE0"/>
<dbReference type="EMBL" id="CP043661">
    <property type="protein sequence ID" value="QNE17955.1"/>
    <property type="molecule type" value="Genomic_DNA"/>
</dbReference>
<comment type="subcellular location">
    <subcellularLocation>
        <location evidence="1">Cell envelope</location>
    </subcellularLocation>
</comment>
<reference evidence="7" key="1">
    <citation type="submission" date="2019-09" db="EMBL/GenBank/DDBJ databases">
        <title>Antimicrobial potential of Antarctic Bacteria.</title>
        <authorList>
            <person name="Benaud N."/>
            <person name="Edwards R.J."/>
            <person name="Ferrari B.C."/>
        </authorList>
    </citation>
    <scope>NUCLEOTIDE SEQUENCE [LARGE SCALE GENOMIC DNA]</scope>
    <source>
        <strain evidence="7">SPB151</strain>
    </source>
</reference>
<dbReference type="PANTHER" id="PTHR30532:SF21">
    <property type="entry name" value="SIDEROPHORE-BINDING LIPOPROTEIN YFIY-RELATED"/>
    <property type="match status" value="1"/>
</dbReference>
<organism evidence="6 7">
    <name type="scientific">Kribbella qitaiheensis</name>
    <dbReference type="NCBI Taxonomy" id="1544730"/>
    <lineage>
        <taxon>Bacteria</taxon>
        <taxon>Bacillati</taxon>
        <taxon>Actinomycetota</taxon>
        <taxon>Actinomycetes</taxon>
        <taxon>Propionibacteriales</taxon>
        <taxon>Kribbellaceae</taxon>
        <taxon>Kribbella</taxon>
    </lineage>
</organism>
<evidence type="ECO:0000259" key="5">
    <source>
        <dbReference type="PROSITE" id="PS50983"/>
    </source>
</evidence>
<proteinExistence type="inferred from homology"/>
<dbReference type="PROSITE" id="PS50983">
    <property type="entry name" value="FE_B12_PBP"/>
    <property type="match status" value="1"/>
</dbReference>
<keyword evidence="3" id="KW-0813">Transport</keyword>
<feature type="domain" description="Fe/B12 periplasmic-binding" evidence="5">
    <location>
        <begin position="71"/>
        <end position="334"/>
    </location>
</feature>
<sequence length="338" mass="36157">MLGCGDLLSIGWGVLVRVRLGALIAVVALALTGCGGSDKLEDPGQAVADAGFPRTVEHAMGKTEIPAKPKRVVALDASFVDATLILQTPVVGFTDYRTINGKLPDYLGDDRTTYGAEAQSVGTLTEPNLEKIAALKPDLIITAKVRHEKLYPQLSKIAPTVMTETTGPTWKDNIRLEGKALGEEDKAEQELSAYETAAKAVGKAINEKANNPTISVVRFVDGPTRLYQGASFSGIVLKDAALKRPKSQDVNGFAAEISAERIKDADADAIFVAVYADDKGLSKKTADQFKANPLWKPLQPKVHEVPDITWMTAVGLQGAWSILTDLSTTFDVAAPERS</sequence>
<evidence type="ECO:0000256" key="1">
    <source>
        <dbReference type="ARBA" id="ARBA00004196"/>
    </source>
</evidence>
<protein>
    <submittedName>
        <fullName evidence="6">Iron-siderophore ABC transporter substrate-binding protein</fullName>
    </submittedName>
</protein>
<dbReference type="Pfam" id="PF01497">
    <property type="entry name" value="Peripla_BP_2"/>
    <property type="match status" value="1"/>
</dbReference>
<evidence type="ECO:0000256" key="3">
    <source>
        <dbReference type="ARBA" id="ARBA00022448"/>
    </source>
</evidence>
<comment type="similarity">
    <text evidence="2">Belongs to the bacterial solute-binding protein 8 family.</text>
</comment>
<keyword evidence="4" id="KW-0732">Signal</keyword>
<dbReference type="CDD" id="cd01146">
    <property type="entry name" value="FhuD"/>
    <property type="match status" value="1"/>
</dbReference>
<evidence type="ECO:0000256" key="2">
    <source>
        <dbReference type="ARBA" id="ARBA00008814"/>
    </source>
</evidence>
<dbReference type="InterPro" id="IPR051313">
    <property type="entry name" value="Bact_iron-sidero_bind"/>
</dbReference>
<dbReference type="GO" id="GO:1901678">
    <property type="term" value="P:iron coordination entity transport"/>
    <property type="evidence" value="ECO:0007669"/>
    <property type="project" value="UniProtKB-ARBA"/>
</dbReference>
<evidence type="ECO:0000313" key="7">
    <source>
        <dbReference type="Proteomes" id="UP000515563"/>
    </source>
</evidence>
<evidence type="ECO:0000313" key="6">
    <source>
        <dbReference type="EMBL" id="QNE17955.1"/>
    </source>
</evidence>
<dbReference type="PANTHER" id="PTHR30532">
    <property type="entry name" value="IRON III DICITRATE-BINDING PERIPLASMIC PROTEIN"/>
    <property type="match status" value="1"/>
</dbReference>
<keyword evidence="7" id="KW-1185">Reference proteome</keyword>
<dbReference type="InterPro" id="IPR002491">
    <property type="entry name" value="ABC_transptr_periplasmic_BD"/>
</dbReference>
<reference evidence="6 7" key="2">
    <citation type="journal article" date="2020" name="Microbiol. Resour. Announc.">
        <title>Antarctic desert soil bacteria exhibit high novel natural product potential, evaluated through long-read genome sequencing and comparative genomics.</title>
        <authorList>
            <person name="Benaud N."/>
            <person name="Edwards R.J."/>
            <person name="Amos T.G."/>
            <person name="D'Agostino P.M."/>
            <person name="Gutierrez-Chavez C."/>
            <person name="Montgomery K."/>
            <person name="Nicetic I."/>
            <person name="Ferrari B.C."/>
        </authorList>
    </citation>
    <scope>NUCLEOTIDE SEQUENCE [LARGE SCALE GENOMIC DNA]</scope>
    <source>
        <strain evidence="6 7">SPB151</strain>
    </source>
</reference>
<gene>
    <name evidence="6" type="ORF">F1D05_08765</name>
</gene>
<name>A0A7G6WVE0_9ACTN</name>
<dbReference type="Proteomes" id="UP000515563">
    <property type="component" value="Chromosome"/>
</dbReference>
<evidence type="ECO:0000256" key="4">
    <source>
        <dbReference type="ARBA" id="ARBA00022729"/>
    </source>
</evidence>
<dbReference type="SUPFAM" id="SSF53807">
    <property type="entry name" value="Helical backbone' metal receptor"/>
    <property type="match status" value="1"/>
</dbReference>
<accession>A0A7G6WVE0</accession>